<dbReference type="RefSeq" id="XP_033571978.1">
    <property type="nucleotide sequence ID" value="XM_033728398.1"/>
</dbReference>
<evidence type="ECO:0000313" key="4">
    <source>
        <dbReference type="RefSeq" id="XP_033571978.1"/>
    </source>
</evidence>
<protein>
    <submittedName>
        <fullName evidence="2 4">Uncharacterized protein</fullName>
    </submittedName>
</protein>
<evidence type="ECO:0000313" key="2">
    <source>
        <dbReference type="EMBL" id="KAF2805014.1"/>
    </source>
</evidence>
<gene>
    <name evidence="2 4" type="ORF">BDZ99DRAFT_574644</name>
</gene>
<reference evidence="2 4" key="1">
    <citation type="journal article" date="2020" name="Stud. Mycol.">
        <title>101 Dothideomycetes genomes: a test case for predicting lifestyles and emergence of pathogens.</title>
        <authorList>
            <person name="Haridas S."/>
            <person name="Albert R."/>
            <person name="Binder M."/>
            <person name="Bloem J."/>
            <person name="Labutti K."/>
            <person name="Salamov A."/>
            <person name="Andreopoulos B."/>
            <person name="Baker S."/>
            <person name="Barry K."/>
            <person name="Bills G."/>
            <person name="Bluhm B."/>
            <person name="Cannon C."/>
            <person name="Castanera R."/>
            <person name="Culley D."/>
            <person name="Daum C."/>
            <person name="Ezra D."/>
            <person name="Gonzalez J."/>
            <person name="Henrissat B."/>
            <person name="Kuo A."/>
            <person name="Liang C."/>
            <person name="Lipzen A."/>
            <person name="Lutzoni F."/>
            <person name="Magnuson J."/>
            <person name="Mondo S."/>
            <person name="Nolan M."/>
            <person name="Ohm R."/>
            <person name="Pangilinan J."/>
            <person name="Park H.-J."/>
            <person name="Ramirez L."/>
            <person name="Alfaro M."/>
            <person name="Sun H."/>
            <person name="Tritt A."/>
            <person name="Yoshinaga Y."/>
            <person name="Zwiers L.-H."/>
            <person name="Turgeon B."/>
            <person name="Goodwin S."/>
            <person name="Spatafora J."/>
            <person name="Crous P."/>
            <person name="Grigoriev I."/>
        </authorList>
    </citation>
    <scope>NUCLEOTIDE SEQUENCE</scope>
    <source>
        <strain evidence="2 4">CBS 304.34</strain>
    </source>
</reference>
<dbReference type="OrthoDB" id="10610151at2759"/>
<dbReference type="GeneID" id="54469291"/>
<dbReference type="Proteomes" id="UP000504636">
    <property type="component" value="Unplaced"/>
</dbReference>
<keyword evidence="3" id="KW-1185">Reference proteome</keyword>
<dbReference type="EMBL" id="MU003710">
    <property type="protein sequence ID" value="KAF2805014.1"/>
    <property type="molecule type" value="Genomic_DNA"/>
</dbReference>
<reference evidence="4" key="3">
    <citation type="submission" date="2025-04" db="UniProtKB">
        <authorList>
            <consortium name="RefSeq"/>
        </authorList>
    </citation>
    <scope>IDENTIFICATION</scope>
    <source>
        <strain evidence="4">CBS 304.34</strain>
    </source>
</reference>
<evidence type="ECO:0000256" key="1">
    <source>
        <dbReference type="SAM" id="MobiDB-lite"/>
    </source>
</evidence>
<feature type="region of interest" description="Disordered" evidence="1">
    <location>
        <begin position="1"/>
        <end position="55"/>
    </location>
</feature>
<reference evidence="4" key="2">
    <citation type="submission" date="2020-04" db="EMBL/GenBank/DDBJ databases">
        <authorList>
            <consortium name="NCBI Genome Project"/>
        </authorList>
    </citation>
    <scope>NUCLEOTIDE SEQUENCE</scope>
    <source>
        <strain evidence="4">CBS 304.34</strain>
    </source>
</reference>
<organism evidence="2">
    <name type="scientific">Mytilinidion resinicola</name>
    <dbReference type="NCBI Taxonomy" id="574789"/>
    <lineage>
        <taxon>Eukaryota</taxon>
        <taxon>Fungi</taxon>
        <taxon>Dikarya</taxon>
        <taxon>Ascomycota</taxon>
        <taxon>Pezizomycotina</taxon>
        <taxon>Dothideomycetes</taxon>
        <taxon>Pleosporomycetidae</taxon>
        <taxon>Mytilinidiales</taxon>
        <taxon>Mytilinidiaceae</taxon>
        <taxon>Mytilinidion</taxon>
    </lineage>
</organism>
<dbReference type="AlphaFoldDB" id="A0A6A6YAI2"/>
<proteinExistence type="predicted"/>
<sequence>MVPKHQTLHRHDIAATNRNGDSHTHPGEPYPYRATTPPPSAKPSSQHHPTPIALSPTASTFIRNDRILIPPTVQHIYGIDAIHQALWLFGMTSEACQMADMILDALKSRAITVEEVEGIWENAIISNEALRFVQPMGDNLAIWVRLHDGEGARRRCSPGYATGASAAESADGCATSDGSTFARGVCAAVFADARGGLGNWKLDRIRAWIVEQREGILAAGTAHYLNDAQNRIITFLELI</sequence>
<name>A0A6A6YAI2_9PEZI</name>
<accession>A0A6A6YAI2</accession>
<evidence type="ECO:0000313" key="3">
    <source>
        <dbReference type="Proteomes" id="UP000504636"/>
    </source>
</evidence>